<evidence type="ECO:0000313" key="6">
    <source>
        <dbReference type="EMBL" id="OQK17007.1"/>
    </source>
</evidence>
<dbReference type="InterPro" id="IPR029063">
    <property type="entry name" value="SAM-dependent_MTases_sf"/>
</dbReference>
<evidence type="ECO:0000256" key="3">
    <source>
        <dbReference type="ARBA" id="ARBA00023115"/>
    </source>
</evidence>
<accession>A0A1V8M635</accession>
<keyword evidence="2 4" id="KW-0808">Transferase</keyword>
<evidence type="ECO:0000313" key="7">
    <source>
        <dbReference type="Proteomes" id="UP000191980"/>
    </source>
</evidence>
<dbReference type="AlphaFoldDB" id="A0A1V8M635"/>
<dbReference type="EMBL" id="LPUF01000001">
    <property type="protein sequence ID" value="OQK17007.1"/>
    <property type="molecule type" value="Genomic_DNA"/>
</dbReference>
<evidence type="ECO:0000256" key="4">
    <source>
        <dbReference type="PROSITE-ProRule" id="PRU00354"/>
    </source>
</evidence>
<feature type="domain" description="PABS" evidence="5">
    <location>
        <begin position="1"/>
        <end position="222"/>
    </location>
</feature>
<dbReference type="Pfam" id="PF01564">
    <property type="entry name" value="Spermine_synth"/>
    <property type="match status" value="1"/>
</dbReference>
<protein>
    <submittedName>
        <fullName evidence="6">Spermine synthase</fullName>
    </submittedName>
</protein>
<evidence type="ECO:0000256" key="1">
    <source>
        <dbReference type="ARBA" id="ARBA00007867"/>
    </source>
</evidence>
<evidence type="ECO:0000259" key="5">
    <source>
        <dbReference type="PROSITE" id="PS51006"/>
    </source>
</evidence>
<dbReference type="CDD" id="cd02440">
    <property type="entry name" value="AdoMet_MTases"/>
    <property type="match status" value="1"/>
</dbReference>
<dbReference type="GO" id="GO:0006596">
    <property type="term" value="P:polyamine biosynthetic process"/>
    <property type="evidence" value="ECO:0007669"/>
    <property type="project" value="UniProtKB-UniRule"/>
</dbReference>
<dbReference type="PANTHER" id="PTHR43317:SF1">
    <property type="entry name" value="THERMOSPERMINE SYNTHASE ACAULIS5"/>
    <property type="match status" value="1"/>
</dbReference>
<feature type="active site" description="Proton acceptor" evidence="4">
    <location>
        <position position="146"/>
    </location>
</feature>
<dbReference type="PROSITE" id="PS51006">
    <property type="entry name" value="PABS_2"/>
    <property type="match status" value="1"/>
</dbReference>
<dbReference type="OrthoDB" id="117774at2"/>
<name>A0A1V8M635_9GAMM</name>
<comment type="caution">
    <text evidence="6">The sequence shown here is derived from an EMBL/GenBank/DDBJ whole genome shotgun (WGS) entry which is preliminary data.</text>
</comment>
<gene>
    <name evidence="6" type="ORF">AU255_03655</name>
</gene>
<dbReference type="InterPro" id="IPR030374">
    <property type="entry name" value="PABS"/>
</dbReference>
<dbReference type="GO" id="GO:0016740">
    <property type="term" value="F:transferase activity"/>
    <property type="evidence" value="ECO:0007669"/>
    <property type="project" value="UniProtKB-UniRule"/>
</dbReference>
<evidence type="ECO:0000256" key="2">
    <source>
        <dbReference type="ARBA" id="ARBA00022679"/>
    </source>
</evidence>
<dbReference type="RefSeq" id="WP_080521623.1">
    <property type="nucleotide sequence ID" value="NZ_LPUF01000001.1"/>
</dbReference>
<comment type="similarity">
    <text evidence="1">Belongs to the spermidine/spermine synthase family.</text>
</comment>
<dbReference type="Proteomes" id="UP000191980">
    <property type="component" value="Unassembled WGS sequence"/>
</dbReference>
<dbReference type="SUPFAM" id="SSF53335">
    <property type="entry name" value="S-adenosyl-L-methionine-dependent methyltransferases"/>
    <property type="match status" value="1"/>
</dbReference>
<dbReference type="Gene3D" id="3.40.50.150">
    <property type="entry name" value="Vaccinia Virus protein VP39"/>
    <property type="match status" value="1"/>
</dbReference>
<reference evidence="6 7" key="1">
    <citation type="submission" date="2015-12" db="EMBL/GenBank/DDBJ databases">
        <authorList>
            <person name="Shamseldin A."/>
            <person name="Moawad H."/>
            <person name="Abd El-Rahim W.M."/>
            <person name="Sadowsky M.J."/>
        </authorList>
    </citation>
    <scope>NUCLEOTIDE SEQUENCE [LARGE SCALE GENOMIC DNA]</scope>
    <source>
        <strain evidence="6 7">WF1</strain>
    </source>
</reference>
<sequence>MYKYNGLLIHQEQDEQGLIEIVETDGVRALHFGTYPRQSSMLTDTPNELHSKYIRAMMVWLLFKEQPENVLMIGVGGGLLSKYLLFQFPQCRIKAIEFRQAIIKIARRFFALPLDPRLKVKIGDGAHYIKQQSQKMPEQHDLIIIDAFDDEGMADTMQGISLFSACKELLTDHGLLVINLWGTDKDLFRQISWEMSSTFDGKVLFLPVRGRGNIIAIAFADGVGTFSMKTLKARAKLLDEQYQIEFLDFIKDLKRNNSKELKRVIKA</sequence>
<keyword evidence="7" id="KW-1185">Reference proteome</keyword>
<dbReference type="PANTHER" id="PTHR43317">
    <property type="entry name" value="THERMOSPERMINE SYNTHASE ACAULIS5"/>
    <property type="match status" value="1"/>
</dbReference>
<dbReference type="STRING" id="1420851.AU255_03655"/>
<organism evidence="6 7">
    <name type="scientific">Methyloprofundus sedimenti</name>
    <dbReference type="NCBI Taxonomy" id="1420851"/>
    <lineage>
        <taxon>Bacteria</taxon>
        <taxon>Pseudomonadati</taxon>
        <taxon>Pseudomonadota</taxon>
        <taxon>Gammaproteobacteria</taxon>
        <taxon>Methylococcales</taxon>
        <taxon>Methylococcaceae</taxon>
        <taxon>Methyloprofundus</taxon>
    </lineage>
</organism>
<proteinExistence type="inferred from homology"/>
<keyword evidence="3 4" id="KW-0620">Polyamine biosynthesis</keyword>